<feature type="transmembrane region" description="Helical" evidence="1">
    <location>
        <begin position="5"/>
        <end position="22"/>
    </location>
</feature>
<gene>
    <name evidence="2" type="ORF">A2161_22345</name>
</gene>
<dbReference type="Proteomes" id="UP000179266">
    <property type="component" value="Unassembled WGS sequence"/>
</dbReference>
<keyword evidence="1" id="KW-0812">Transmembrane</keyword>
<evidence type="ECO:0000256" key="1">
    <source>
        <dbReference type="SAM" id="Phobius"/>
    </source>
</evidence>
<keyword evidence="1" id="KW-1133">Transmembrane helix</keyword>
<keyword evidence="1" id="KW-0472">Membrane</keyword>
<sequence length="100" mass="11917">MVRFFFRYGLIFAILYLILYFARDQKSTFFLVPFTDYIKLLSGFCFLLTVISFLIIVLRGGVDEISIKKCVRCNKPALKGFVYCHEHLKKSNEDYRKNRR</sequence>
<name>A0A1F7RYQ2_9BACT</name>
<proteinExistence type="predicted"/>
<accession>A0A1F7RYQ2</accession>
<dbReference type="EMBL" id="MGDD01000123">
    <property type="protein sequence ID" value="OGL46560.1"/>
    <property type="molecule type" value="Genomic_DNA"/>
</dbReference>
<comment type="caution">
    <text evidence="2">The sequence shown here is derived from an EMBL/GenBank/DDBJ whole genome shotgun (WGS) entry which is preliminary data.</text>
</comment>
<feature type="transmembrane region" description="Helical" evidence="1">
    <location>
        <begin position="37"/>
        <end position="58"/>
    </location>
</feature>
<dbReference type="AlphaFoldDB" id="A0A1F7RYQ2"/>
<evidence type="ECO:0000313" key="3">
    <source>
        <dbReference type="Proteomes" id="UP000179266"/>
    </source>
</evidence>
<protein>
    <submittedName>
        <fullName evidence="2">Uncharacterized protein</fullName>
    </submittedName>
</protein>
<reference evidence="2 3" key="1">
    <citation type="journal article" date="2016" name="Nat. Commun.">
        <title>Thousands of microbial genomes shed light on interconnected biogeochemical processes in an aquifer system.</title>
        <authorList>
            <person name="Anantharaman K."/>
            <person name="Brown C.T."/>
            <person name="Hug L.A."/>
            <person name="Sharon I."/>
            <person name="Castelle C.J."/>
            <person name="Probst A.J."/>
            <person name="Thomas B.C."/>
            <person name="Singh A."/>
            <person name="Wilkins M.J."/>
            <person name="Karaoz U."/>
            <person name="Brodie E.L."/>
            <person name="Williams K.H."/>
            <person name="Hubbard S.S."/>
            <person name="Banfield J.F."/>
        </authorList>
    </citation>
    <scope>NUCLEOTIDE SEQUENCE [LARGE SCALE GENOMIC DNA]</scope>
</reference>
<organism evidence="2 3">
    <name type="scientific">Candidatus Schekmanbacteria bacterium RBG_13_48_7</name>
    <dbReference type="NCBI Taxonomy" id="1817878"/>
    <lineage>
        <taxon>Bacteria</taxon>
        <taxon>Candidatus Schekmaniibacteriota</taxon>
    </lineage>
</organism>
<evidence type="ECO:0000313" key="2">
    <source>
        <dbReference type="EMBL" id="OGL46560.1"/>
    </source>
</evidence>